<keyword evidence="2" id="KW-1185">Reference proteome</keyword>
<dbReference type="Proteomes" id="UP000578819">
    <property type="component" value="Unassembled WGS sequence"/>
</dbReference>
<reference evidence="1 2" key="1">
    <citation type="submission" date="2020-08" db="EMBL/GenBank/DDBJ databases">
        <title>Sequencing the genomes of 1000 actinobacteria strains.</title>
        <authorList>
            <person name="Klenk H.-P."/>
        </authorList>
    </citation>
    <scope>NUCLEOTIDE SEQUENCE [LARGE SCALE GENOMIC DNA]</scope>
    <source>
        <strain evidence="1 2">DSM 45886</strain>
    </source>
</reference>
<proteinExistence type="predicted"/>
<gene>
    <name evidence="1" type="ORF">FHR38_005844</name>
</gene>
<dbReference type="AlphaFoldDB" id="A0A7W7SWZ5"/>
<protein>
    <submittedName>
        <fullName evidence="1">Uncharacterized protein</fullName>
    </submittedName>
</protein>
<sequence length="36" mass="4362">MTLSNWEGDGMLRYLTAVKRRATRATRGTWYYYPIY</sequence>
<organism evidence="1 2">
    <name type="scientific">Micromonospora polyrhachis</name>
    <dbReference type="NCBI Taxonomy" id="1282883"/>
    <lineage>
        <taxon>Bacteria</taxon>
        <taxon>Bacillati</taxon>
        <taxon>Actinomycetota</taxon>
        <taxon>Actinomycetes</taxon>
        <taxon>Micromonosporales</taxon>
        <taxon>Micromonosporaceae</taxon>
        <taxon>Micromonospora</taxon>
    </lineage>
</organism>
<accession>A0A7W7SWZ5</accession>
<dbReference type="EMBL" id="JACHJW010000001">
    <property type="protein sequence ID" value="MBB4962111.1"/>
    <property type="molecule type" value="Genomic_DNA"/>
</dbReference>
<comment type="caution">
    <text evidence="1">The sequence shown here is derived from an EMBL/GenBank/DDBJ whole genome shotgun (WGS) entry which is preliminary data.</text>
</comment>
<name>A0A7W7SWZ5_9ACTN</name>
<evidence type="ECO:0000313" key="2">
    <source>
        <dbReference type="Proteomes" id="UP000578819"/>
    </source>
</evidence>
<evidence type="ECO:0000313" key="1">
    <source>
        <dbReference type="EMBL" id="MBB4962111.1"/>
    </source>
</evidence>